<dbReference type="PROSITE" id="PS51740">
    <property type="entry name" value="SPOVT_ABRB"/>
    <property type="match status" value="1"/>
</dbReference>
<name>A0A7Z7BHT9_9BURK</name>
<dbReference type="Gene3D" id="2.10.260.10">
    <property type="match status" value="1"/>
</dbReference>
<comment type="caution">
    <text evidence="3">The sequence shown here is derived from an EMBL/GenBank/DDBJ whole genome shotgun (WGS) entry which is preliminary data.</text>
</comment>
<dbReference type="Pfam" id="PF04014">
    <property type="entry name" value="MazE_antitoxin"/>
    <property type="match status" value="1"/>
</dbReference>
<dbReference type="InterPro" id="IPR037914">
    <property type="entry name" value="SpoVT-AbrB_sf"/>
</dbReference>
<dbReference type="InterPro" id="IPR007159">
    <property type="entry name" value="SpoVT-AbrB_dom"/>
</dbReference>
<feature type="domain" description="SpoVT-AbrB" evidence="2">
    <location>
        <begin position="1"/>
        <end position="47"/>
    </location>
</feature>
<evidence type="ECO:0000256" key="1">
    <source>
        <dbReference type="PROSITE-ProRule" id="PRU01076"/>
    </source>
</evidence>
<keyword evidence="4" id="KW-1185">Reference proteome</keyword>
<evidence type="ECO:0000259" key="2">
    <source>
        <dbReference type="PROSITE" id="PS51740"/>
    </source>
</evidence>
<organism evidence="3 4">
    <name type="scientific">Paraburkholderia steynii</name>
    <dbReference type="NCBI Taxonomy" id="1245441"/>
    <lineage>
        <taxon>Bacteria</taxon>
        <taxon>Pseudomonadati</taxon>
        <taxon>Pseudomonadota</taxon>
        <taxon>Betaproteobacteria</taxon>
        <taxon>Burkholderiales</taxon>
        <taxon>Burkholderiaceae</taxon>
        <taxon>Paraburkholderia</taxon>
    </lineage>
</organism>
<dbReference type="SUPFAM" id="SSF89447">
    <property type="entry name" value="AbrB/MazE/MraZ-like"/>
    <property type="match status" value="1"/>
</dbReference>
<dbReference type="GO" id="GO:0003677">
    <property type="term" value="F:DNA binding"/>
    <property type="evidence" value="ECO:0007669"/>
    <property type="project" value="UniProtKB-UniRule"/>
</dbReference>
<protein>
    <recommendedName>
        <fullName evidence="2">SpoVT-AbrB domain-containing protein</fullName>
    </recommendedName>
</protein>
<accession>A0A7Z7BHT9</accession>
<sequence length="75" mass="8208">MTTSSIDAYGRTTVPAEVRSAVGIKPGVKLHWHLMPDGSVLVRAKTSSILELAGSLPAPDKPVSIKDMNPWRRRR</sequence>
<dbReference type="SMART" id="SM00966">
    <property type="entry name" value="SpoVT_AbrB"/>
    <property type="match status" value="1"/>
</dbReference>
<dbReference type="Proteomes" id="UP000198900">
    <property type="component" value="Unassembled WGS sequence"/>
</dbReference>
<keyword evidence="1" id="KW-0238">DNA-binding</keyword>
<evidence type="ECO:0000313" key="3">
    <source>
        <dbReference type="EMBL" id="SDJ27432.1"/>
    </source>
</evidence>
<dbReference type="EMBL" id="FNDI01000040">
    <property type="protein sequence ID" value="SDJ27432.1"/>
    <property type="molecule type" value="Genomic_DNA"/>
</dbReference>
<reference evidence="3" key="1">
    <citation type="submission" date="2016-10" db="EMBL/GenBank/DDBJ databases">
        <authorList>
            <person name="Varghese N."/>
            <person name="Submissions S."/>
        </authorList>
    </citation>
    <scope>NUCLEOTIDE SEQUENCE [LARGE SCALE GENOMIC DNA]</scope>
    <source>
        <strain evidence="3">YR281</strain>
    </source>
</reference>
<gene>
    <name evidence="3" type="ORF">SAMN04487926_14056</name>
</gene>
<evidence type="ECO:0000313" key="4">
    <source>
        <dbReference type="Proteomes" id="UP000198900"/>
    </source>
</evidence>
<proteinExistence type="predicted"/>
<dbReference type="AlphaFoldDB" id="A0A7Z7BHT9"/>